<reference evidence="2" key="1">
    <citation type="journal article" date="2021" name="Genome Biol. Evol.">
        <title>A High-Quality Reference Genome for a Parasitic Bivalve with Doubly Uniparental Inheritance (Bivalvia: Unionida).</title>
        <authorList>
            <person name="Smith C.H."/>
        </authorList>
    </citation>
    <scope>NUCLEOTIDE SEQUENCE</scope>
    <source>
        <strain evidence="2">CHS0354</strain>
    </source>
</reference>
<evidence type="ECO:0000256" key="1">
    <source>
        <dbReference type="SAM" id="SignalP"/>
    </source>
</evidence>
<protein>
    <submittedName>
        <fullName evidence="2">Uncharacterized protein</fullName>
    </submittedName>
</protein>
<evidence type="ECO:0000313" key="2">
    <source>
        <dbReference type="EMBL" id="KAK3583850.1"/>
    </source>
</evidence>
<feature type="signal peptide" evidence="1">
    <location>
        <begin position="1"/>
        <end position="16"/>
    </location>
</feature>
<gene>
    <name evidence="2" type="ORF">CHS0354_022896</name>
</gene>
<dbReference type="Proteomes" id="UP001195483">
    <property type="component" value="Unassembled WGS sequence"/>
</dbReference>
<keyword evidence="1" id="KW-0732">Signal</keyword>
<reference evidence="2" key="3">
    <citation type="submission" date="2023-05" db="EMBL/GenBank/DDBJ databases">
        <authorList>
            <person name="Smith C.H."/>
        </authorList>
    </citation>
    <scope>NUCLEOTIDE SEQUENCE</scope>
    <source>
        <strain evidence="2">CHS0354</strain>
        <tissue evidence="2">Mantle</tissue>
    </source>
</reference>
<comment type="caution">
    <text evidence="2">The sequence shown here is derived from an EMBL/GenBank/DDBJ whole genome shotgun (WGS) entry which is preliminary data.</text>
</comment>
<dbReference type="AlphaFoldDB" id="A0AAE0S267"/>
<accession>A0AAE0S267</accession>
<proteinExistence type="predicted"/>
<feature type="chain" id="PRO_5042060648" evidence="1">
    <location>
        <begin position="17"/>
        <end position="119"/>
    </location>
</feature>
<keyword evidence="3" id="KW-1185">Reference proteome</keyword>
<reference evidence="2" key="2">
    <citation type="journal article" date="2021" name="Genome Biol. Evol.">
        <title>Developing a high-quality reference genome for a parasitic bivalve with doubly uniparental inheritance (Bivalvia: Unionida).</title>
        <authorList>
            <person name="Smith C.H."/>
        </authorList>
    </citation>
    <scope>NUCLEOTIDE SEQUENCE</scope>
    <source>
        <strain evidence="2">CHS0354</strain>
        <tissue evidence="2">Mantle</tissue>
    </source>
</reference>
<organism evidence="2 3">
    <name type="scientific">Potamilus streckersoni</name>
    <dbReference type="NCBI Taxonomy" id="2493646"/>
    <lineage>
        <taxon>Eukaryota</taxon>
        <taxon>Metazoa</taxon>
        <taxon>Spiralia</taxon>
        <taxon>Lophotrochozoa</taxon>
        <taxon>Mollusca</taxon>
        <taxon>Bivalvia</taxon>
        <taxon>Autobranchia</taxon>
        <taxon>Heteroconchia</taxon>
        <taxon>Palaeoheterodonta</taxon>
        <taxon>Unionida</taxon>
        <taxon>Unionoidea</taxon>
        <taxon>Unionidae</taxon>
        <taxon>Ambleminae</taxon>
        <taxon>Lampsilini</taxon>
        <taxon>Potamilus</taxon>
    </lineage>
</organism>
<evidence type="ECO:0000313" key="3">
    <source>
        <dbReference type="Proteomes" id="UP001195483"/>
    </source>
</evidence>
<dbReference type="EMBL" id="JAEAOA010001385">
    <property type="protein sequence ID" value="KAK3583850.1"/>
    <property type="molecule type" value="Genomic_DNA"/>
</dbReference>
<name>A0AAE0S267_9BIVA</name>
<sequence length="119" mass="12605">MRSLFYLLAVISVAMSITTPPPEAGADLEGGGVSLAQLLNTVRQTGGGMMGRRPSIMGGLGSLLDGGGNLLRSIFVLTSENEKLHQLAGIDCLNNPWTVTGQIDPFCVMLHLSHPIIKF</sequence>